<dbReference type="InterPro" id="IPR000160">
    <property type="entry name" value="GGDEF_dom"/>
</dbReference>
<protein>
    <submittedName>
        <fullName evidence="2">Diguanylate cyclase</fullName>
    </submittedName>
</protein>
<gene>
    <name evidence="2" type="ORF">F130042H8_36150</name>
</gene>
<sequence length="316" mass="37162">MDFIKQTESLWNIYFHGSEDDNYTNMELFAPDCVVIGTGKHEIFRNLEDFSRSFANEMADRKDIAFQFKDLWCEQRQISPEVYLVYGGIFIWWESNDKDVFINMDSRFTILYKRFDDDWKITHIHHSVPNIEQKDGEYYPKTLSMQVAEERKKVDALMRLAQKDSLTDLINYRTFEELYHTKSREGAWIFVIDLDNFKNINDTYGHMEGNQVLIRVAGVLRSTVRYYDIVCRMGGDEFLLLCNDLHNETEAKELLQRILKNIADAGKNRKDWVGVSIGGTLIHPLDTLETAFKRADDSMYSVKTRGKNGFQFQMDR</sequence>
<name>A0ABQ0B2Q1_9FIRM</name>
<dbReference type="PROSITE" id="PS50887">
    <property type="entry name" value="GGDEF"/>
    <property type="match status" value="1"/>
</dbReference>
<keyword evidence="3" id="KW-1185">Reference proteome</keyword>
<reference evidence="2 3" key="1">
    <citation type="submission" date="2024-04" db="EMBL/GenBank/DDBJ databases">
        <title>Defined microbial consortia suppress multidrug-resistant proinflammatory Enterobacteriaceae via ecological control.</title>
        <authorList>
            <person name="Furuichi M."/>
            <person name="Kawaguchi T."/>
            <person name="Pust M."/>
            <person name="Yasuma K."/>
            <person name="Plichta D."/>
            <person name="Hasegawa N."/>
            <person name="Ohya T."/>
            <person name="Bhattarai S."/>
            <person name="Sasajima S."/>
            <person name="Aoto Y."/>
            <person name="Tuganbaev T."/>
            <person name="Yaginuma M."/>
            <person name="Ueda M."/>
            <person name="Okahashi N."/>
            <person name="Amafuji K."/>
            <person name="Kiridooshi Y."/>
            <person name="Sugita K."/>
            <person name="Strazar M."/>
            <person name="Skelly A."/>
            <person name="Suda W."/>
            <person name="Hattori M."/>
            <person name="Nakamoto N."/>
            <person name="Caballero S."/>
            <person name="Norman J."/>
            <person name="Olle B."/>
            <person name="Tanoue T."/>
            <person name="Arita M."/>
            <person name="Bucci V."/>
            <person name="Atarashi K."/>
            <person name="Xavier R."/>
            <person name="Honda K."/>
        </authorList>
    </citation>
    <scope>NUCLEOTIDE SEQUENCE [LARGE SCALE GENOMIC DNA]</scope>
    <source>
        <strain evidence="3">f13</strain>
    </source>
</reference>
<dbReference type="Pfam" id="PF13474">
    <property type="entry name" value="SnoaL_3"/>
    <property type="match status" value="1"/>
</dbReference>
<dbReference type="InterPro" id="IPR032710">
    <property type="entry name" value="NTF2-like_dom_sf"/>
</dbReference>
<dbReference type="SUPFAM" id="SSF55073">
    <property type="entry name" value="Nucleotide cyclase"/>
    <property type="match status" value="1"/>
</dbReference>
<organism evidence="2 3">
    <name type="scientific">Enterocloster alcoholdehydrogenati</name>
    <dbReference type="NCBI Taxonomy" id="2547410"/>
    <lineage>
        <taxon>Bacteria</taxon>
        <taxon>Bacillati</taxon>
        <taxon>Bacillota</taxon>
        <taxon>Clostridia</taxon>
        <taxon>Lachnospirales</taxon>
        <taxon>Lachnospiraceae</taxon>
        <taxon>Enterocloster</taxon>
    </lineage>
</organism>
<dbReference type="NCBIfam" id="TIGR00254">
    <property type="entry name" value="GGDEF"/>
    <property type="match status" value="1"/>
</dbReference>
<dbReference type="Proteomes" id="UP001600894">
    <property type="component" value="Unassembled WGS sequence"/>
</dbReference>
<feature type="domain" description="GGDEF" evidence="1">
    <location>
        <begin position="185"/>
        <end position="315"/>
    </location>
</feature>
<comment type="caution">
    <text evidence="2">The sequence shown here is derived from an EMBL/GenBank/DDBJ whole genome shotgun (WGS) entry which is preliminary data.</text>
</comment>
<dbReference type="Gene3D" id="3.10.450.50">
    <property type="match status" value="1"/>
</dbReference>
<dbReference type="PANTHER" id="PTHR45138">
    <property type="entry name" value="REGULATORY COMPONENTS OF SENSORY TRANSDUCTION SYSTEM"/>
    <property type="match status" value="1"/>
</dbReference>
<evidence type="ECO:0000313" key="3">
    <source>
        <dbReference type="Proteomes" id="UP001600894"/>
    </source>
</evidence>
<evidence type="ECO:0000313" key="2">
    <source>
        <dbReference type="EMBL" id="GAA6270555.1"/>
    </source>
</evidence>
<dbReference type="InterPro" id="IPR050469">
    <property type="entry name" value="Diguanylate_Cyclase"/>
</dbReference>
<dbReference type="Pfam" id="PF00990">
    <property type="entry name" value="GGDEF"/>
    <property type="match status" value="1"/>
</dbReference>
<dbReference type="RefSeq" id="WP_176255254.1">
    <property type="nucleotide sequence ID" value="NZ_BAABXL010000001.1"/>
</dbReference>
<evidence type="ECO:0000259" key="1">
    <source>
        <dbReference type="PROSITE" id="PS50887"/>
    </source>
</evidence>
<dbReference type="CDD" id="cd01949">
    <property type="entry name" value="GGDEF"/>
    <property type="match status" value="1"/>
</dbReference>
<dbReference type="SUPFAM" id="SSF54427">
    <property type="entry name" value="NTF2-like"/>
    <property type="match status" value="1"/>
</dbReference>
<dbReference type="Gene3D" id="3.30.70.270">
    <property type="match status" value="1"/>
</dbReference>
<dbReference type="EMBL" id="BAABXL010000001">
    <property type="protein sequence ID" value="GAA6270555.1"/>
    <property type="molecule type" value="Genomic_DNA"/>
</dbReference>
<dbReference type="SMART" id="SM00267">
    <property type="entry name" value="GGDEF"/>
    <property type="match status" value="1"/>
</dbReference>
<dbReference type="InterPro" id="IPR037401">
    <property type="entry name" value="SnoaL-like"/>
</dbReference>
<dbReference type="InterPro" id="IPR043128">
    <property type="entry name" value="Rev_trsase/Diguanyl_cyclase"/>
</dbReference>
<dbReference type="InterPro" id="IPR029787">
    <property type="entry name" value="Nucleotide_cyclase"/>
</dbReference>
<accession>A0ABQ0B2Q1</accession>
<dbReference type="PANTHER" id="PTHR45138:SF9">
    <property type="entry name" value="DIGUANYLATE CYCLASE DGCM-RELATED"/>
    <property type="match status" value="1"/>
</dbReference>
<proteinExistence type="predicted"/>